<feature type="region of interest" description="Disordered" evidence="4">
    <location>
        <begin position="325"/>
        <end position="345"/>
    </location>
</feature>
<dbReference type="PATRIC" id="fig|101510.16.peg.8336"/>
<dbReference type="Pfam" id="PF12833">
    <property type="entry name" value="HTH_18"/>
    <property type="match status" value="1"/>
</dbReference>
<evidence type="ECO:0000256" key="3">
    <source>
        <dbReference type="ARBA" id="ARBA00023163"/>
    </source>
</evidence>
<dbReference type="HOGENOM" id="CLU_049704_4_1_11"/>
<dbReference type="EMBL" id="CP000432">
    <property type="protein sequence ID" value="ABH00102.1"/>
    <property type="molecule type" value="Genomic_DNA"/>
</dbReference>
<evidence type="ECO:0000313" key="7">
    <source>
        <dbReference type="Proteomes" id="UP000008710"/>
    </source>
</evidence>
<dbReference type="Pfam" id="PF14525">
    <property type="entry name" value="AraC_binding_2"/>
    <property type="match status" value="1"/>
</dbReference>
<dbReference type="SUPFAM" id="SSF46689">
    <property type="entry name" value="Homeodomain-like"/>
    <property type="match status" value="1"/>
</dbReference>
<dbReference type="SMART" id="SM00342">
    <property type="entry name" value="HTH_ARAC"/>
    <property type="match status" value="1"/>
</dbReference>
<dbReference type="RefSeq" id="WP_011599778.1">
    <property type="nucleotide sequence ID" value="NC_008269.1"/>
</dbReference>
<dbReference type="PANTHER" id="PTHR46796:SF6">
    <property type="entry name" value="ARAC SUBFAMILY"/>
    <property type="match status" value="1"/>
</dbReference>
<evidence type="ECO:0000256" key="2">
    <source>
        <dbReference type="ARBA" id="ARBA00023125"/>
    </source>
</evidence>
<dbReference type="InterPro" id="IPR050204">
    <property type="entry name" value="AraC_XylS_family_regulators"/>
</dbReference>
<organism evidence="6 7">
    <name type="scientific">Rhodococcus jostii (strain RHA1)</name>
    <dbReference type="NCBI Taxonomy" id="101510"/>
    <lineage>
        <taxon>Bacteria</taxon>
        <taxon>Bacillati</taxon>
        <taxon>Actinomycetota</taxon>
        <taxon>Actinomycetes</taxon>
        <taxon>Mycobacteriales</taxon>
        <taxon>Nocardiaceae</taxon>
        <taxon>Rhodococcus</taxon>
    </lineage>
</organism>
<dbReference type="Proteomes" id="UP000008710">
    <property type="component" value="Plasmid pRHL1"/>
</dbReference>
<dbReference type="GO" id="GO:0003700">
    <property type="term" value="F:DNA-binding transcription factor activity"/>
    <property type="evidence" value="ECO:0007669"/>
    <property type="project" value="InterPro"/>
</dbReference>
<evidence type="ECO:0000259" key="5">
    <source>
        <dbReference type="PROSITE" id="PS01124"/>
    </source>
</evidence>
<evidence type="ECO:0000256" key="1">
    <source>
        <dbReference type="ARBA" id="ARBA00023015"/>
    </source>
</evidence>
<dbReference type="PROSITE" id="PS01124">
    <property type="entry name" value="HTH_ARAC_FAMILY_2"/>
    <property type="match status" value="1"/>
</dbReference>
<keyword evidence="1" id="KW-0805">Transcription regulation</keyword>
<feature type="domain" description="HTH araC/xylS-type" evidence="5">
    <location>
        <begin position="217"/>
        <end position="317"/>
    </location>
</feature>
<dbReference type="Gene3D" id="1.10.10.60">
    <property type="entry name" value="Homeodomain-like"/>
    <property type="match status" value="1"/>
</dbReference>
<proteinExistence type="predicted"/>
<sequence length="345" mass="37473">MTTAPAASHIRVQGTDGIDPVDRVDCWRDLVSRAFVPLDADAAAPDFTGHLRITELGSTIVSRVDAGAHTVRRTRKQISGSERGYYKLGLQLRGDGLLEQDGREALLRPGDFALYDTDQPYTLAFTAPTDMAVFMFPRPRLPLPPIMAHDILARRISRSDELGCLLSPLLVRLVDQVDDNRPNAALTLADAVLDLMAALLAGNNGTPEPLPHETLLVQAKTFIDANLSNPDLNPDLVAAAVHVSTRYLHKLFSADGEPVARWIRHRRLEQCRRDLSGHTAVPSVSAVGNKWGLPDAAHFSRAFKARFAMSPAEFHKAATASIRSRGSAAPNSVVHASSNEVPPTP</sequence>
<dbReference type="GO" id="GO:0043565">
    <property type="term" value="F:sequence-specific DNA binding"/>
    <property type="evidence" value="ECO:0007669"/>
    <property type="project" value="InterPro"/>
</dbReference>
<dbReference type="AlphaFoldDB" id="Q0RX84"/>
<keyword evidence="3" id="KW-0804">Transcription</keyword>
<evidence type="ECO:0000313" key="6">
    <source>
        <dbReference type="EMBL" id="ABH00102.1"/>
    </source>
</evidence>
<name>Q0RX84_RHOJR</name>
<protein>
    <submittedName>
        <fullName evidence="6">Transcriptional regulator, AraC family protein</fullName>
    </submittedName>
</protein>
<dbReference type="SUPFAM" id="SSF51215">
    <property type="entry name" value="Regulatory protein AraC"/>
    <property type="match status" value="1"/>
</dbReference>
<dbReference type="InterPro" id="IPR037923">
    <property type="entry name" value="HTH-like"/>
</dbReference>
<accession>Q0RX84</accession>
<dbReference type="InterPro" id="IPR009057">
    <property type="entry name" value="Homeodomain-like_sf"/>
</dbReference>
<dbReference type="PANTHER" id="PTHR46796">
    <property type="entry name" value="HTH-TYPE TRANSCRIPTIONAL ACTIVATOR RHAS-RELATED"/>
    <property type="match status" value="1"/>
</dbReference>
<reference evidence="7" key="1">
    <citation type="journal article" date="2006" name="Proc. Natl. Acad. Sci. U.S.A.">
        <title>The complete genome of Rhodococcus sp. RHA1 provides insights into a catabolic powerhouse.</title>
        <authorList>
            <person name="McLeod M.P."/>
            <person name="Warren R.L."/>
            <person name="Hsiao W.W.L."/>
            <person name="Araki N."/>
            <person name="Myhre M."/>
            <person name="Fernandes C."/>
            <person name="Miyazawa D."/>
            <person name="Wong W."/>
            <person name="Lillquist A.L."/>
            <person name="Wang D."/>
            <person name="Dosanjh M."/>
            <person name="Hara H."/>
            <person name="Petrescu A."/>
            <person name="Morin R.D."/>
            <person name="Yang G."/>
            <person name="Stott J.M."/>
            <person name="Schein J.E."/>
            <person name="Shin H."/>
            <person name="Smailus D."/>
            <person name="Siddiqui A.S."/>
            <person name="Marra M.A."/>
            <person name="Jones S.J.M."/>
            <person name="Holt R."/>
            <person name="Brinkman F.S.L."/>
            <person name="Miyauchi K."/>
            <person name="Fukuda M."/>
            <person name="Davies J.E."/>
            <person name="Mohn W.W."/>
            <person name="Eltis L.D."/>
        </authorList>
    </citation>
    <scope>NUCLEOTIDE SEQUENCE [LARGE SCALE GENOMIC DNA]</scope>
    <source>
        <strain evidence="7">RHA1</strain>
    </source>
</reference>
<keyword evidence="6" id="KW-0614">Plasmid</keyword>
<dbReference type="OrthoDB" id="9799345at2"/>
<evidence type="ECO:0000256" key="4">
    <source>
        <dbReference type="SAM" id="MobiDB-lite"/>
    </source>
</evidence>
<keyword evidence="2" id="KW-0238">DNA-binding</keyword>
<gene>
    <name evidence="6" type="ordered locus">RHA1_ro09058</name>
</gene>
<dbReference type="KEGG" id="rha:RHA1_ro09058"/>
<dbReference type="InterPro" id="IPR035418">
    <property type="entry name" value="AraC-bd_2"/>
</dbReference>
<dbReference type="InterPro" id="IPR018060">
    <property type="entry name" value="HTH_AraC"/>
</dbReference>
<geneLocation type="plasmid" evidence="6 7">
    <name>pRHL1</name>
</geneLocation>
<feature type="compositionally biased region" description="Polar residues" evidence="4">
    <location>
        <begin position="334"/>
        <end position="345"/>
    </location>
</feature>